<organism evidence="1">
    <name type="scientific">Wuchereria bancrofti</name>
    <dbReference type="NCBI Taxonomy" id="6293"/>
    <lineage>
        <taxon>Eukaryota</taxon>
        <taxon>Metazoa</taxon>
        <taxon>Ecdysozoa</taxon>
        <taxon>Nematoda</taxon>
        <taxon>Chromadorea</taxon>
        <taxon>Rhabditida</taxon>
        <taxon>Spirurina</taxon>
        <taxon>Spiruromorpha</taxon>
        <taxon>Filarioidea</taxon>
        <taxon>Onchocercidae</taxon>
        <taxon>Wuchereria</taxon>
    </lineage>
</organism>
<name>A0A1I8EYL5_WUCBA</name>
<sequence>MESLGIHRKYFPGKMSNRKTESAPCAMLPGTSNLGIGNVIPNAPSPLVDVDRHEISEVPHTGSFLKFFNASSVLNIFGRGFLAEPVLRDEEESYRYLMALDRY</sequence>
<protein>
    <submittedName>
        <fullName evidence="1">cDNA6 protein</fullName>
    </submittedName>
</protein>
<reference evidence="1" key="1">
    <citation type="submission" date="2016-11" db="UniProtKB">
        <authorList>
            <consortium name="WormBaseParasite"/>
        </authorList>
    </citation>
    <scope>IDENTIFICATION</scope>
    <source>
        <strain evidence="1">pt0022</strain>
    </source>
</reference>
<dbReference type="STRING" id="6293.A0A1I8EYL5"/>
<evidence type="ECO:0000313" key="1">
    <source>
        <dbReference type="WBParaSite" id="maker-PairedContig_724-snap-gene-0.10-mRNA-1"/>
    </source>
</evidence>
<dbReference type="AlphaFoldDB" id="A0A1I8EYL5"/>
<dbReference type="WBParaSite" id="maker-PairedContig_724-snap-gene-0.10-mRNA-1">
    <property type="protein sequence ID" value="maker-PairedContig_724-snap-gene-0.10-mRNA-1"/>
    <property type="gene ID" value="maker-PairedContig_724-snap-gene-0.10"/>
</dbReference>
<proteinExistence type="predicted"/>
<accession>A0A1I8EYL5</accession>